<gene>
    <name evidence="2" type="ORF">FHS42_005068</name>
</gene>
<evidence type="ECO:0000313" key="2">
    <source>
        <dbReference type="EMBL" id="MBB5937984.1"/>
    </source>
</evidence>
<dbReference type="EMBL" id="JACHJL010000014">
    <property type="protein sequence ID" value="MBB5937984.1"/>
    <property type="molecule type" value="Genomic_DNA"/>
</dbReference>
<reference evidence="2 3" key="1">
    <citation type="submission" date="2020-08" db="EMBL/GenBank/DDBJ databases">
        <title>Genomic Encyclopedia of Type Strains, Phase III (KMG-III): the genomes of soil and plant-associated and newly described type strains.</title>
        <authorList>
            <person name="Whitman W."/>
        </authorList>
    </citation>
    <scope>NUCLEOTIDE SEQUENCE [LARGE SCALE GENOMIC DNA]</scope>
    <source>
        <strain evidence="2 3">CECT 8305</strain>
    </source>
</reference>
<dbReference type="AlphaFoldDB" id="A0A7W9QDB1"/>
<accession>A0A7W9QDB1</accession>
<sequence>MTFNQEWEQLKKDASDRLQLASAGVTKGDNGRGELRSSRTAWNQASQGVGSVIGIMRSAVGGLTEGQRGAGGGDAAMEGLLSAVTQGSVYRSWQRKIELLHRECDELKGKLEKSGNAFYYTDSAIKDAFTEQQTRPDEKPDTGRPAPGEGGQSRW</sequence>
<evidence type="ECO:0000256" key="1">
    <source>
        <dbReference type="SAM" id="MobiDB-lite"/>
    </source>
</evidence>
<dbReference type="RefSeq" id="WP_184575406.1">
    <property type="nucleotide sequence ID" value="NZ_JACHJL010000014.1"/>
</dbReference>
<feature type="region of interest" description="Disordered" evidence="1">
    <location>
        <begin position="21"/>
        <end position="41"/>
    </location>
</feature>
<proteinExistence type="predicted"/>
<organism evidence="2 3">
    <name type="scientific">Streptomyces zagrosensis</name>
    <dbReference type="NCBI Taxonomy" id="1042984"/>
    <lineage>
        <taxon>Bacteria</taxon>
        <taxon>Bacillati</taxon>
        <taxon>Actinomycetota</taxon>
        <taxon>Actinomycetes</taxon>
        <taxon>Kitasatosporales</taxon>
        <taxon>Streptomycetaceae</taxon>
        <taxon>Streptomyces</taxon>
    </lineage>
</organism>
<feature type="region of interest" description="Disordered" evidence="1">
    <location>
        <begin position="127"/>
        <end position="155"/>
    </location>
</feature>
<name>A0A7W9QDB1_9ACTN</name>
<keyword evidence="3" id="KW-1185">Reference proteome</keyword>
<feature type="compositionally biased region" description="Basic and acidic residues" evidence="1">
    <location>
        <begin position="127"/>
        <end position="142"/>
    </location>
</feature>
<dbReference type="Proteomes" id="UP000588098">
    <property type="component" value="Unassembled WGS sequence"/>
</dbReference>
<protein>
    <submittedName>
        <fullName evidence="2">Uncharacterized protein</fullName>
    </submittedName>
</protein>
<comment type="caution">
    <text evidence="2">The sequence shown here is derived from an EMBL/GenBank/DDBJ whole genome shotgun (WGS) entry which is preliminary data.</text>
</comment>
<evidence type="ECO:0000313" key="3">
    <source>
        <dbReference type="Proteomes" id="UP000588098"/>
    </source>
</evidence>